<reference evidence="1" key="1">
    <citation type="submission" date="2016-08" db="EMBL/GenBank/DDBJ databases">
        <authorList>
            <person name="Seilhamer J.J."/>
        </authorList>
    </citation>
    <scope>NUCLEOTIDE SEQUENCE</scope>
    <source>
        <strain evidence="1">86</strain>
    </source>
</reference>
<protein>
    <submittedName>
        <fullName evidence="1">Uncharacterized protein</fullName>
    </submittedName>
</protein>
<evidence type="ECO:0000313" key="1">
    <source>
        <dbReference type="EMBL" id="SCM75186.1"/>
    </source>
</evidence>
<proteinExistence type="predicted"/>
<dbReference type="EMBL" id="FMJD01000005">
    <property type="protein sequence ID" value="SCM75186.1"/>
    <property type="molecule type" value="Genomic_DNA"/>
</dbReference>
<organism evidence="1">
    <name type="scientific">uncultured Pleomorphomonas sp</name>
    <dbReference type="NCBI Taxonomy" id="442121"/>
    <lineage>
        <taxon>Bacteria</taxon>
        <taxon>Pseudomonadati</taxon>
        <taxon>Pseudomonadota</taxon>
        <taxon>Alphaproteobacteria</taxon>
        <taxon>Hyphomicrobiales</taxon>
        <taxon>Pleomorphomonadaceae</taxon>
        <taxon>Pleomorphomonas</taxon>
        <taxon>environmental samples</taxon>
    </lineage>
</organism>
<dbReference type="AlphaFoldDB" id="A0A212LCA0"/>
<sequence length="68" mass="7835">MFSRPKASLFVPLCLKPETQLSWFGMSIPGRKLRLTFILTAKTRGLFCREWLITFRAMGLFVPSGKVR</sequence>
<name>A0A212LCA0_9HYPH</name>
<accession>A0A212LCA0</accession>
<gene>
    <name evidence="1" type="ORF">KL86PLE_130587</name>
</gene>